<keyword evidence="2" id="KW-0812">Transmembrane</keyword>
<keyword evidence="2" id="KW-0472">Membrane</keyword>
<feature type="region of interest" description="Disordered" evidence="1">
    <location>
        <begin position="489"/>
        <end position="552"/>
    </location>
</feature>
<reference evidence="3 4" key="1">
    <citation type="journal article" date="2024" name="Commun. Biol.">
        <title>Comparative genomic analysis of thermophilic fungi reveals convergent evolutionary adaptations and gene losses.</title>
        <authorList>
            <person name="Steindorff A.S."/>
            <person name="Aguilar-Pontes M.V."/>
            <person name="Robinson A.J."/>
            <person name="Andreopoulos B."/>
            <person name="LaButti K."/>
            <person name="Kuo A."/>
            <person name="Mondo S."/>
            <person name="Riley R."/>
            <person name="Otillar R."/>
            <person name="Haridas S."/>
            <person name="Lipzen A."/>
            <person name="Grimwood J."/>
            <person name="Schmutz J."/>
            <person name="Clum A."/>
            <person name="Reid I.D."/>
            <person name="Moisan M.C."/>
            <person name="Butler G."/>
            <person name="Nguyen T.T.M."/>
            <person name="Dewar K."/>
            <person name="Conant G."/>
            <person name="Drula E."/>
            <person name="Henrissat B."/>
            <person name="Hansel C."/>
            <person name="Singer S."/>
            <person name="Hutchinson M.I."/>
            <person name="de Vries R.P."/>
            <person name="Natvig D.O."/>
            <person name="Powell A.J."/>
            <person name="Tsang A."/>
            <person name="Grigoriev I.V."/>
        </authorList>
    </citation>
    <scope>NUCLEOTIDE SEQUENCE [LARGE SCALE GENOMIC DNA]</scope>
    <source>
        <strain evidence="3 4">ATCC 22073</strain>
    </source>
</reference>
<keyword evidence="2" id="KW-1133">Transmembrane helix</keyword>
<organism evidence="3 4">
    <name type="scientific">Remersonia thermophila</name>
    <dbReference type="NCBI Taxonomy" id="72144"/>
    <lineage>
        <taxon>Eukaryota</taxon>
        <taxon>Fungi</taxon>
        <taxon>Dikarya</taxon>
        <taxon>Ascomycota</taxon>
        <taxon>Pezizomycotina</taxon>
        <taxon>Sordariomycetes</taxon>
        <taxon>Sordariomycetidae</taxon>
        <taxon>Sordariales</taxon>
        <taxon>Sordariales incertae sedis</taxon>
        <taxon>Remersonia</taxon>
    </lineage>
</organism>
<feature type="transmembrane region" description="Helical" evidence="2">
    <location>
        <begin position="209"/>
        <end position="231"/>
    </location>
</feature>
<dbReference type="InterPro" id="IPR018830">
    <property type="entry name" value="DUF2434"/>
</dbReference>
<evidence type="ECO:0000313" key="3">
    <source>
        <dbReference type="EMBL" id="KAL2268010.1"/>
    </source>
</evidence>
<feature type="transmembrane region" description="Helical" evidence="2">
    <location>
        <begin position="340"/>
        <end position="363"/>
    </location>
</feature>
<evidence type="ECO:0000313" key="4">
    <source>
        <dbReference type="Proteomes" id="UP001600064"/>
    </source>
</evidence>
<feature type="transmembrane region" description="Helical" evidence="2">
    <location>
        <begin position="129"/>
        <end position="149"/>
    </location>
</feature>
<sequence length="552" mass="62166">MTLLHPRNVLPFPPGSNGTDTIISGYHLNLTALGEWNYTLYSNGTLSNGSWCLLTFEPWAPTYLFPNGTFLNTTWCWSPVDPIGTRGIVAIAFAVLFGLAIVLSLVTLNKHGSLHLPATKRFYPIGRRWQWYWGFWVCATAIVSLLTSIDVDRYYLPELPVILTSFFWYLMQWGAMAVVWEAVRHWGSWMERQLVDPDPFALRQDDRRALFELVIPLFFYLFLWLNFFMIIPRNWTPIQHQRYPEQTLLEAAPTATDARFKAGAFLLLVSWVVILVSLRHSIKHYCPRNRGFINRATGLVRFTPLRFKLLIPLAAAVVAFQALVAFRFDYSPLCVDGNLAAIFAGGYLPSLLILYVQIAFGFLNPNEDLELKRQRRVRNQEFDRQMGIVHKPSWWRRVNGEVLDPNASMRERLAANARELSGAKPTPADGGYGPEVPSDAAGPVEMTPVPPPPPPAVSRPYTGRSETLHEDRAVAMAASLASSEAVAAREAAAERARRHHELMQDGLDLPPPAYSEAVGTRQGDATRTRSEQSEGGRSTDQPQTQVRSMLDV</sequence>
<feature type="compositionally biased region" description="Pro residues" evidence="1">
    <location>
        <begin position="448"/>
        <end position="457"/>
    </location>
</feature>
<dbReference type="GeneID" id="98123816"/>
<comment type="caution">
    <text evidence="3">The sequence shown here is derived from an EMBL/GenBank/DDBJ whole genome shotgun (WGS) entry which is preliminary data.</text>
</comment>
<keyword evidence="4" id="KW-1185">Reference proteome</keyword>
<feature type="compositionally biased region" description="Basic and acidic residues" evidence="1">
    <location>
        <begin position="524"/>
        <end position="534"/>
    </location>
</feature>
<protein>
    <submittedName>
        <fullName evidence="3">Uncharacterized protein</fullName>
    </submittedName>
</protein>
<feature type="transmembrane region" description="Helical" evidence="2">
    <location>
        <begin position="258"/>
        <end position="278"/>
    </location>
</feature>
<feature type="region of interest" description="Disordered" evidence="1">
    <location>
        <begin position="421"/>
        <end position="463"/>
    </location>
</feature>
<evidence type="ECO:0000256" key="1">
    <source>
        <dbReference type="SAM" id="MobiDB-lite"/>
    </source>
</evidence>
<feature type="transmembrane region" description="Helical" evidence="2">
    <location>
        <begin position="87"/>
        <end position="108"/>
    </location>
</feature>
<feature type="transmembrane region" description="Helical" evidence="2">
    <location>
        <begin position="161"/>
        <end position="183"/>
    </location>
</feature>
<evidence type="ECO:0000256" key="2">
    <source>
        <dbReference type="SAM" id="Phobius"/>
    </source>
</evidence>
<gene>
    <name evidence="3" type="ORF">VTJ83DRAFT_2856</name>
</gene>
<accession>A0ABR4DCD7</accession>
<dbReference type="RefSeq" id="XP_070866737.1">
    <property type="nucleotide sequence ID" value="XM_071009172.1"/>
</dbReference>
<dbReference type="Pfam" id="PF10361">
    <property type="entry name" value="DUF2434"/>
    <property type="match status" value="1"/>
</dbReference>
<feature type="compositionally biased region" description="Polar residues" evidence="1">
    <location>
        <begin position="535"/>
        <end position="552"/>
    </location>
</feature>
<dbReference type="EMBL" id="JAZGUE010000003">
    <property type="protein sequence ID" value="KAL2268010.1"/>
    <property type="molecule type" value="Genomic_DNA"/>
</dbReference>
<proteinExistence type="predicted"/>
<name>A0ABR4DCD7_9PEZI</name>
<feature type="transmembrane region" description="Helical" evidence="2">
    <location>
        <begin position="309"/>
        <end position="328"/>
    </location>
</feature>
<dbReference type="Proteomes" id="UP001600064">
    <property type="component" value="Unassembled WGS sequence"/>
</dbReference>